<dbReference type="GO" id="GO:0030687">
    <property type="term" value="C:preribosome, large subunit precursor"/>
    <property type="evidence" value="ECO:0007669"/>
    <property type="project" value="TreeGrafter"/>
</dbReference>
<dbReference type="Proteomes" id="UP000625711">
    <property type="component" value="Unassembled WGS sequence"/>
</dbReference>
<reference evidence="1" key="1">
    <citation type="submission" date="2020-08" db="EMBL/GenBank/DDBJ databases">
        <title>Genome sequencing and assembly of the red palm weevil Rhynchophorus ferrugineus.</title>
        <authorList>
            <person name="Dias G.B."/>
            <person name="Bergman C.M."/>
            <person name="Manee M."/>
        </authorList>
    </citation>
    <scope>NUCLEOTIDE SEQUENCE</scope>
    <source>
        <strain evidence="1">AA-2017</strain>
        <tissue evidence="1">Whole larva</tissue>
    </source>
</reference>
<dbReference type="SMART" id="SM00320">
    <property type="entry name" value="WD40"/>
    <property type="match status" value="2"/>
</dbReference>
<sequence length="366" mass="41557">MDITKYRFYVGTTRGLLLCTGDKPNDLNVWKNTFSSEVTAISDGRRPDEIILGYQNGMANTFSTESQSYSQIEDLEGDESVTGVGYIGKNIVISKKDGIINMWRQKRNDFFSINLDEKGSLDAMMCHPNKENIIGTGGEFNDFKTWDINTKQCIFKAKSLGHDELQLPIPTSVRGISFFPNEPQLASCCTKEGHILLYDERAQRKPVVKFLEKQASYTCISCGYRERQILAGTTKGYLQWIDLKANKVLKTYTNFTGSVTSIVCDSVEPHITTTSLDRYLRVHHLETKELLFKCYMKQNLTKLLVKPVVKDEDGLEKDKGGAEVVADEEYEDLFNNMEVVKSDKKIKKTKRKSIAGNEKKKKKICI</sequence>
<proteinExistence type="predicted"/>
<protein>
    <recommendedName>
        <fullName evidence="3">WD repeat-containing protein 74</fullName>
    </recommendedName>
</protein>
<dbReference type="PANTHER" id="PTHR16038:SF4">
    <property type="entry name" value="WD REPEAT-CONTAINING PROTEIN 74"/>
    <property type="match status" value="1"/>
</dbReference>
<dbReference type="InterPro" id="IPR015943">
    <property type="entry name" value="WD40/YVTN_repeat-like_dom_sf"/>
</dbReference>
<dbReference type="AlphaFoldDB" id="A0A834IJH4"/>
<dbReference type="PANTHER" id="PTHR16038">
    <property type="entry name" value="NOP SEVEN ASSOCIATED PROTEIN 1"/>
    <property type="match status" value="1"/>
</dbReference>
<dbReference type="GO" id="GO:0005730">
    <property type="term" value="C:nucleolus"/>
    <property type="evidence" value="ECO:0007669"/>
    <property type="project" value="InterPro"/>
</dbReference>
<dbReference type="GO" id="GO:0042273">
    <property type="term" value="P:ribosomal large subunit biogenesis"/>
    <property type="evidence" value="ECO:0007669"/>
    <property type="project" value="InterPro"/>
</dbReference>
<accession>A0A834IJH4</accession>
<evidence type="ECO:0000313" key="2">
    <source>
        <dbReference type="Proteomes" id="UP000625711"/>
    </source>
</evidence>
<dbReference type="OrthoDB" id="18388at2759"/>
<gene>
    <name evidence="1" type="ORF">GWI33_003310</name>
</gene>
<dbReference type="EMBL" id="JAACXV010000195">
    <property type="protein sequence ID" value="KAF7282069.1"/>
    <property type="molecule type" value="Genomic_DNA"/>
</dbReference>
<dbReference type="InterPro" id="IPR001680">
    <property type="entry name" value="WD40_rpt"/>
</dbReference>
<organism evidence="1 2">
    <name type="scientific">Rhynchophorus ferrugineus</name>
    <name type="common">Red palm weevil</name>
    <name type="synonym">Curculio ferrugineus</name>
    <dbReference type="NCBI Taxonomy" id="354439"/>
    <lineage>
        <taxon>Eukaryota</taxon>
        <taxon>Metazoa</taxon>
        <taxon>Ecdysozoa</taxon>
        <taxon>Arthropoda</taxon>
        <taxon>Hexapoda</taxon>
        <taxon>Insecta</taxon>
        <taxon>Pterygota</taxon>
        <taxon>Neoptera</taxon>
        <taxon>Endopterygota</taxon>
        <taxon>Coleoptera</taxon>
        <taxon>Polyphaga</taxon>
        <taxon>Cucujiformia</taxon>
        <taxon>Curculionidae</taxon>
        <taxon>Dryophthorinae</taxon>
        <taxon>Rhynchophorus</taxon>
    </lineage>
</organism>
<dbReference type="SUPFAM" id="SSF50978">
    <property type="entry name" value="WD40 repeat-like"/>
    <property type="match status" value="1"/>
</dbReference>
<dbReference type="InterPro" id="IPR037379">
    <property type="entry name" value="WDR74/Nsa1"/>
</dbReference>
<comment type="caution">
    <text evidence="1">The sequence shown here is derived from an EMBL/GenBank/DDBJ whole genome shotgun (WGS) entry which is preliminary data.</text>
</comment>
<name>A0A834IJH4_RHYFE</name>
<evidence type="ECO:0008006" key="3">
    <source>
        <dbReference type="Google" id="ProtNLM"/>
    </source>
</evidence>
<evidence type="ECO:0000313" key="1">
    <source>
        <dbReference type="EMBL" id="KAF7282069.1"/>
    </source>
</evidence>
<dbReference type="Gene3D" id="2.130.10.10">
    <property type="entry name" value="YVTN repeat-like/Quinoprotein amine dehydrogenase"/>
    <property type="match status" value="2"/>
</dbReference>
<keyword evidence="2" id="KW-1185">Reference proteome</keyword>
<dbReference type="InterPro" id="IPR036322">
    <property type="entry name" value="WD40_repeat_dom_sf"/>
</dbReference>